<evidence type="ECO:0000313" key="3">
    <source>
        <dbReference type="EMBL" id="OQP48360.1"/>
    </source>
</evidence>
<sequence length="240" mass="26754">MTTRNLAAVFISIVILSACGKDSSMPAVNPPTNSNGNQTDNPNTYKPGNTLLIDDLVLYTTDGAHRDVQLIKDFMTRNFPDDVSIFDYGQSSVSYNNNALSLTFLDSNKVKLKDSVFEIVSKSDKEMMLSSKDSSDMPGIESTWLGHCMILYNQVPKYNAWSICNAAGGNCKKYRKQYPVMVSGKDYYLPLLKYALVSNCSIFMYDAAPMPNYLNENIINGMLQNKDSLLVQVSRLKVSK</sequence>
<feature type="chain" id="PRO_5045854691" description="Lipoprotein" evidence="2">
    <location>
        <begin position="21"/>
        <end position="240"/>
    </location>
</feature>
<feature type="region of interest" description="Disordered" evidence="1">
    <location>
        <begin position="26"/>
        <end position="45"/>
    </location>
</feature>
<evidence type="ECO:0000256" key="1">
    <source>
        <dbReference type="SAM" id="MobiDB-lite"/>
    </source>
</evidence>
<dbReference type="PROSITE" id="PS51257">
    <property type="entry name" value="PROKAR_LIPOPROTEIN"/>
    <property type="match status" value="1"/>
</dbReference>
<organism evidence="3 4">
    <name type="scientific">Niastella koreensis</name>
    <dbReference type="NCBI Taxonomy" id="354356"/>
    <lineage>
        <taxon>Bacteria</taxon>
        <taxon>Pseudomonadati</taxon>
        <taxon>Bacteroidota</taxon>
        <taxon>Chitinophagia</taxon>
        <taxon>Chitinophagales</taxon>
        <taxon>Chitinophagaceae</taxon>
        <taxon>Niastella</taxon>
    </lineage>
</organism>
<reference evidence="3 4" key="1">
    <citation type="submission" date="2016-04" db="EMBL/GenBank/DDBJ databases">
        <authorList>
            <person name="Chen L."/>
            <person name="Zhuang W."/>
            <person name="Wang G."/>
        </authorList>
    </citation>
    <scope>NUCLEOTIDE SEQUENCE [LARGE SCALE GENOMIC DNA]</scope>
    <source>
        <strain evidence="4">GR20</strain>
    </source>
</reference>
<comment type="caution">
    <text evidence="3">The sequence shown here is derived from an EMBL/GenBank/DDBJ whole genome shotgun (WGS) entry which is preliminary data.</text>
</comment>
<keyword evidence="2" id="KW-0732">Signal</keyword>
<dbReference type="RefSeq" id="WP_014221559.1">
    <property type="nucleotide sequence ID" value="NZ_LWBO01000012.1"/>
</dbReference>
<evidence type="ECO:0008006" key="5">
    <source>
        <dbReference type="Google" id="ProtNLM"/>
    </source>
</evidence>
<evidence type="ECO:0000313" key="4">
    <source>
        <dbReference type="Proteomes" id="UP000192277"/>
    </source>
</evidence>
<gene>
    <name evidence="3" type="ORF">A4D02_06495</name>
</gene>
<feature type="compositionally biased region" description="Polar residues" evidence="1">
    <location>
        <begin position="30"/>
        <end position="45"/>
    </location>
</feature>
<name>A0ABX3NWE9_9BACT</name>
<protein>
    <recommendedName>
        <fullName evidence="5">Lipoprotein</fullName>
    </recommendedName>
</protein>
<accession>A0ABX3NWE9</accession>
<evidence type="ECO:0000256" key="2">
    <source>
        <dbReference type="SAM" id="SignalP"/>
    </source>
</evidence>
<dbReference type="Proteomes" id="UP000192277">
    <property type="component" value="Unassembled WGS sequence"/>
</dbReference>
<proteinExistence type="predicted"/>
<feature type="signal peptide" evidence="2">
    <location>
        <begin position="1"/>
        <end position="20"/>
    </location>
</feature>
<dbReference type="EMBL" id="LWBO01000012">
    <property type="protein sequence ID" value="OQP48360.1"/>
    <property type="molecule type" value="Genomic_DNA"/>
</dbReference>
<keyword evidence="4" id="KW-1185">Reference proteome</keyword>